<accession>A0A1R3KIA9</accession>
<reference evidence="2" key="1">
    <citation type="submission" date="2013-09" db="EMBL/GenBank/DDBJ databases">
        <title>Corchorus olitorius genome sequencing.</title>
        <authorList>
            <person name="Alam M."/>
            <person name="Haque M.S."/>
            <person name="Islam M.S."/>
            <person name="Emdad E.M."/>
            <person name="Islam M.M."/>
            <person name="Ahmed B."/>
            <person name="Halim A."/>
            <person name="Hossen Q.M.M."/>
            <person name="Hossain M.Z."/>
            <person name="Ahmed R."/>
            <person name="Khan M.M."/>
            <person name="Islam R."/>
            <person name="Rashid M.M."/>
            <person name="Khan S.A."/>
            <person name="Rahman M.S."/>
            <person name="Alam M."/>
            <person name="Yahiya A.S."/>
            <person name="Khan M.S."/>
            <person name="Azam M.S."/>
            <person name="Haque T."/>
            <person name="Lashkar M.Z.H."/>
            <person name="Akhand A.I."/>
            <person name="Morshed G."/>
            <person name="Roy S."/>
            <person name="Uddin K.S."/>
            <person name="Rabeya T."/>
            <person name="Hossain A.S."/>
            <person name="Chowdhury A."/>
            <person name="Snigdha A.R."/>
            <person name="Mortoza M.S."/>
            <person name="Matin S.A."/>
            <person name="Hoque S.M.E."/>
            <person name="Islam M.K."/>
            <person name="Roy D.K."/>
            <person name="Haider R."/>
            <person name="Moosa M.M."/>
            <person name="Elias S.M."/>
            <person name="Hasan A.M."/>
            <person name="Jahan S."/>
            <person name="Shafiuddin M."/>
            <person name="Mahmood N."/>
            <person name="Shommy N.S."/>
        </authorList>
    </citation>
    <scope>NUCLEOTIDE SEQUENCE [LARGE SCALE GENOMIC DNA]</scope>
    <source>
        <strain evidence="2">cv. O-4</strain>
    </source>
</reference>
<dbReference type="Pfam" id="PF04759">
    <property type="entry name" value="DUF617"/>
    <property type="match status" value="1"/>
</dbReference>
<comment type="caution">
    <text evidence="1">The sequence shown here is derived from an EMBL/GenBank/DDBJ whole genome shotgun (WGS) entry which is preliminary data.</text>
</comment>
<sequence length="276" mass="30650">MKTITAKSPHDSSFSFSRRYFNWKKKVELEDDEDEEEILTYSSSSHFCEEAKEAAAEEVRIPVPPSQLSLVPAASRKKLPVPVVAVSKLRSALSVFGKKQNRSAYRSGLGTKVVGTLFGYRRGHVHFAFQEEAKSIPAFLIQLATPTSVLVREMASGLVRIALECEKRTGKKGVIKLLEEPVWRTYCNGKKCGFAMRRECGPEEWKVLKAVEPISMGAGVLPAGNCNSNQGTSQGELMYMRARFERVVGSKDSEAFYMMNPDGTGGPELSIYLLRV</sequence>
<gene>
    <name evidence="1" type="ORF">COLO4_07853</name>
</gene>
<dbReference type="Proteomes" id="UP000187203">
    <property type="component" value="Unassembled WGS sequence"/>
</dbReference>
<organism evidence="1 2">
    <name type="scientific">Corchorus olitorius</name>
    <dbReference type="NCBI Taxonomy" id="93759"/>
    <lineage>
        <taxon>Eukaryota</taxon>
        <taxon>Viridiplantae</taxon>
        <taxon>Streptophyta</taxon>
        <taxon>Embryophyta</taxon>
        <taxon>Tracheophyta</taxon>
        <taxon>Spermatophyta</taxon>
        <taxon>Magnoliopsida</taxon>
        <taxon>eudicotyledons</taxon>
        <taxon>Gunneridae</taxon>
        <taxon>Pentapetalae</taxon>
        <taxon>rosids</taxon>
        <taxon>malvids</taxon>
        <taxon>Malvales</taxon>
        <taxon>Malvaceae</taxon>
        <taxon>Grewioideae</taxon>
        <taxon>Apeibeae</taxon>
        <taxon>Corchorus</taxon>
    </lineage>
</organism>
<dbReference type="AlphaFoldDB" id="A0A1R3KIA9"/>
<dbReference type="OrthoDB" id="1859415at2759"/>
<evidence type="ECO:0008006" key="3">
    <source>
        <dbReference type="Google" id="ProtNLM"/>
    </source>
</evidence>
<dbReference type="PANTHER" id="PTHR31696">
    <property type="entry name" value="PROTEIN MIZU-KUSSEI 1"/>
    <property type="match status" value="1"/>
</dbReference>
<evidence type="ECO:0000313" key="1">
    <source>
        <dbReference type="EMBL" id="OMP06833.1"/>
    </source>
</evidence>
<dbReference type="EMBL" id="AWUE01013489">
    <property type="protein sequence ID" value="OMP06833.1"/>
    <property type="molecule type" value="Genomic_DNA"/>
</dbReference>
<dbReference type="NCBIfam" id="TIGR01570">
    <property type="entry name" value="A_thal_3588"/>
    <property type="match status" value="1"/>
</dbReference>
<dbReference type="GO" id="GO:0010274">
    <property type="term" value="P:hydrotropism"/>
    <property type="evidence" value="ECO:0007669"/>
    <property type="project" value="InterPro"/>
</dbReference>
<dbReference type="PANTHER" id="PTHR31696:SF14">
    <property type="entry name" value="PROTEIN MIZU-KUSSEI 1"/>
    <property type="match status" value="1"/>
</dbReference>
<protein>
    <recommendedName>
        <fullName evidence="3">Protein MIZU-KUSSEI 1</fullName>
    </recommendedName>
</protein>
<name>A0A1R3KIA9_9ROSI</name>
<evidence type="ECO:0000313" key="2">
    <source>
        <dbReference type="Proteomes" id="UP000187203"/>
    </source>
</evidence>
<proteinExistence type="predicted"/>
<dbReference type="InterPro" id="IPR006460">
    <property type="entry name" value="MIZ1-like_pln"/>
</dbReference>
<keyword evidence="2" id="KW-1185">Reference proteome</keyword>
<dbReference type="STRING" id="93759.A0A1R3KIA9"/>